<keyword evidence="1" id="KW-0472">Membrane</keyword>
<sequence length="238" mass="27633">MIYLKDVIEENYRVLYVNRHAAVVKYFTSELVGSVYDQSRSQKASLSNLILIKEPVIDSFTLFLVGQWQRNVQETLLELVPCRQQLFYHMENSTYYEILGVSKNATQAEIKAAYYERSKKLHPDKKDCSNDHQELKRQNEAFVELTTAYEILKVPERRQSYDISLNSNRSFAGCIEQSSFDGLFSHSQCRNRKKSADLIAMYRGFWKNFGVFGDCLRFLTQSLFVAVVIVGILLQFSN</sequence>
<dbReference type="InterPro" id="IPR052763">
    <property type="entry name" value="DnaJ_C4"/>
</dbReference>
<evidence type="ECO:0000313" key="5">
    <source>
        <dbReference type="WBParaSite" id="BPAG_0000413301-mRNA-1"/>
    </source>
</evidence>
<evidence type="ECO:0000313" key="4">
    <source>
        <dbReference type="Proteomes" id="UP000278627"/>
    </source>
</evidence>
<dbReference type="InterPro" id="IPR036869">
    <property type="entry name" value="J_dom_sf"/>
</dbReference>
<evidence type="ECO:0000259" key="2">
    <source>
        <dbReference type="PROSITE" id="PS50076"/>
    </source>
</evidence>
<feature type="domain" description="J" evidence="2">
    <location>
        <begin position="94"/>
        <end position="165"/>
    </location>
</feature>
<dbReference type="STRING" id="6280.A0A0N4T7E6"/>
<keyword evidence="1" id="KW-1133">Transmembrane helix</keyword>
<evidence type="ECO:0000256" key="1">
    <source>
        <dbReference type="SAM" id="Phobius"/>
    </source>
</evidence>
<keyword evidence="1" id="KW-0812">Transmembrane</keyword>
<dbReference type="PANTHER" id="PTHR44825">
    <property type="match status" value="1"/>
</dbReference>
<organism evidence="5">
    <name type="scientific">Brugia pahangi</name>
    <name type="common">Filarial nematode worm</name>
    <dbReference type="NCBI Taxonomy" id="6280"/>
    <lineage>
        <taxon>Eukaryota</taxon>
        <taxon>Metazoa</taxon>
        <taxon>Ecdysozoa</taxon>
        <taxon>Nematoda</taxon>
        <taxon>Chromadorea</taxon>
        <taxon>Rhabditida</taxon>
        <taxon>Spirurina</taxon>
        <taxon>Spiruromorpha</taxon>
        <taxon>Filarioidea</taxon>
        <taxon>Onchocercidae</taxon>
        <taxon>Brugia</taxon>
    </lineage>
</organism>
<dbReference type="PROSITE" id="PS50076">
    <property type="entry name" value="DNAJ_2"/>
    <property type="match status" value="1"/>
</dbReference>
<dbReference type="PRINTS" id="PR00625">
    <property type="entry name" value="JDOMAIN"/>
</dbReference>
<dbReference type="AlphaFoldDB" id="A0A0N4T7E6"/>
<dbReference type="SMART" id="SM00271">
    <property type="entry name" value="DnaJ"/>
    <property type="match status" value="1"/>
</dbReference>
<dbReference type="Proteomes" id="UP000278627">
    <property type="component" value="Unassembled WGS sequence"/>
</dbReference>
<dbReference type="EMBL" id="UZAD01001717">
    <property type="protein sequence ID" value="VDN85283.1"/>
    <property type="molecule type" value="Genomic_DNA"/>
</dbReference>
<reference evidence="3 4" key="2">
    <citation type="submission" date="2018-11" db="EMBL/GenBank/DDBJ databases">
        <authorList>
            <consortium name="Pathogen Informatics"/>
        </authorList>
    </citation>
    <scope>NUCLEOTIDE SEQUENCE [LARGE SCALE GENOMIC DNA]</scope>
</reference>
<dbReference type="Gene3D" id="1.10.287.110">
    <property type="entry name" value="DnaJ domain"/>
    <property type="match status" value="1"/>
</dbReference>
<dbReference type="Pfam" id="PF00226">
    <property type="entry name" value="DnaJ"/>
    <property type="match status" value="1"/>
</dbReference>
<feature type="transmembrane region" description="Helical" evidence="1">
    <location>
        <begin position="218"/>
        <end position="236"/>
    </location>
</feature>
<name>A0A0N4T7E6_BRUPA</name>
<evidence type="ECO:0000313" key="3">
    <source>
        <dbReference type="EMBL" id="VDN85283.1"/>
    </source>
</evidence>
<proteinExistence type="predicted"/>
<protein>
    <submittedName>
        <fullName evidence="5">J domain-containing protein</fullName>
    </submittedName>
</protein>
<dbReference type="CDD" id="cd06257">
    <property type="entry name" value="DnaJ"/>
    <property type="match status" value="1"/>
</dbReference>
<dbReference type="InterPro" id="IPR001623">
    <property type="entry name" value="DnaJ_domain"/>
</dbReference>
<dbReference type="PANTHER" id="PTHR44825:SF1">
    <property type="entry name" value="DNAJ HOMOLOG SUBFAMILY C MEMBER 4"/>
    <property type="match status" value="1"/>
</dbReference>
<gene>
    <name evidence="3" type="ORF">BPAG_LOCUS4097</name>
</gene>
<accession>A0A0N4T7E6</accession>
<dbReference type="SUPFAM" id="SSF46565">
    <property type="entry name" value="Chaperone J-domain"/>
    <property type="match status" value="1"/>
</dbReference>
<dbReference type="WBParaSite" id="BPAG_0000413301-mRNA-1">
    <property type="protein sequence ID" value="BPAG_0000413301-mRNA-1"/>
    <property type="gene ID" value="BPAG_0000413301"/>
</dbReference>
<keyword evidence="4" id="KW-1185">Reference proteome</keyword>
<reference evidence="5" key="1">
    <citation type="submission" date="2017-02" db="UniProtKB">
        <authorList>
            <consortium name="WormBaseParasite"/>
        </authorList>
    </citation>
    <scope>IDENTIFICATION</scope>
</reference>